<dbReference type="EMBL" id="CASHTH010001929">
    <property type="protein sequence ID" value="CAI8022018.1"/>
    <property type="molecule type" value="Genomic_DNA"/>
</dbReference>
<organism evidence="2 3">
    <name type="scientific">Geodia barretti</name>
    <name type="common">Barrett's horny sponge</name>
    <dbReference type="NCBI Taxonomy" id="519541"/>
    <lineage>
        <taxon>Eukaryota</taxon>
        <taxon>Metazoa</taxon>
        <taxon>Porifera</taxon>
        <taxon>Demospongiae</taxon>
        <taxon>Heteroscleromorpha</taxon>
        <taxon>Tetractinellida</taxon>
        <taxon>Astrophorina</taxon>
        <taxon>Geodiidae</taxon>
        <taxon>Geodia</taxon>
    </lineage>
</organism>
<dbReference type="InterPro" id="IPR007110">
    <property type="entry name" value="Ig-like_dom"/>
</dbReference>
<accession>A0AA35S235</accession>
<reference evidence="2" key="1">
    <citation type="submission" date="2023-03" db="EMBL/GenBank/DDBJ databases">
        <authorList>
            <person name="Steffen K."/>
            <person name="Cardenas P."/>
        </authorList>
    </citation>
    <scope>NUCLEOTIDE SEQUENCE</scope>
</reference>
<feature type="domain" description="Ig-like" evidence="1">
    <location>
        <begin position="58"/>
        <end position="165"/>
    </location>
</feature>
<name>A0AA35S235_GEOBA</name>
<dbReference type="CDD" id="cd00063">
    <property type="entry name" value="FN3"/>
    <property type="match status" value="1"/>
</dbReference>
<sequence>MGRQVQQGPDGEGDLYVTRGDGVVYLNRRRGGRSGMWRCDIPDSNGVQQSIYVYFGTPTAGELTSAVMYFTLDSEANEDPPEFTLTCQSEGGPVTEVVWWRTAEGNTVTVEEDSNHTTTQIIVDTSSDTVYNNTLRVRGRETTVTYNCTVSSKRHEYVQSDMRASAMRIIRAAMEPTRVNATYTNTTSISLEWTFARVPLYDYGYVIYYESGGESHSVSFTVSGRSRDNSHLLTGLPVGGIRTISLVALLDLPSRVVGPVAPVSAEHPEV</sequence>
<comment type="caution">
    <text evidence="2">The sequence shown here is derived from an EMBL/GenBank/DDBJ whole genome shotgun (WGS) entry which is preliminary data.</text>
</comment>
<evidence type="ECO:0000313" key="3">
    <source>
        <dbReference type="Proteomes" id="UP001174909"/>
    </source>
</evidence>
<keyword evidence="3" id="KW-1185">Reference proteome</keyword>
<evidence type="ECO:0000259" key="1">
    <source>
        <dbReference type="PROSITE" id="PS50835"/>
    </source>
</evidence>
<dbReference type="SUPFAM" id="SSF49265">
    <property type="entry name" value="Fibronectin type III"/>
    <property type="match status" value="1"/>
</dbReference>
<protein>
    <recommendedName>
        <fullName evidence="1">Ig-like domain-containing protein</fullName>
    </recommendedName>
</protein>
<dbReference type="InterPro" id="IPR003961">
    <property type="entry name" value="FN3_dom"/>
</dbReference>
<dbReference type="InterPro" id="IPR036116">
    <property type="entry name" value="FN3_sf"/>
</dbReference>
<feature type="non-terminal residue" evidence="2">
    <location>
        <position position="1"/>
    </location>
</feature>
<evidence type="ECO:0000313" key="2">
    <source>
        <dbReference type="EMBL" id="CAI8022018.1"/>
    </source>
</evidence>
<dbReference type="Gene3D" id="2.60.40.10">
    <property type="entry name" value="Immunoglobulins"/>
    <property type="match status" value="2"/>
</dbReference>
<proteinExistence type="predicted"/>
<dbReference type="Proteomes" id="UP001174909">
    <property type="component" value="Unassembled WGS sequence"/>
</dbReference>
<dbReference type="InterPro" id="IPR013783">
    <property type="entry name" value="Ig-like_fold"/>
</dbReference>
<gene>
    <name evidence="2" type="ORF">GBAR_LOCUS12962</name>
</gene>
<dbReference type="AlphaFoldDB" id="A0AA35S235"/>
<dbReference type="PROSITE" id="PS50835">
    <property type="entry name" value="IG_LIKE"/>
    <property type="match status" value="1"/>
</dbReference>